<dbReference type="InterPro" id="IPR015878">
    <property type="entry name" value="Ado_hCys_hydrolase_NAD-bd"/>
</dbReference>
<evidence type="ECO:0000256" key="10">
    <source>
        <dbReference type="ARBA" id="ARBA00022640"/>
    </source>
</evidence>
<dbReference type="OrthoDB" id="298012at2759"/>
<dbReference type="Gene3D" id="3.40.50.720">
    <property type="entry name" value="NAD(P)-binding Rossmann-like Domain"/>
    <property type="match status" value="2"/>
</dbReference>
<keyword evidence="20" id="KW-1185">Reference proteome</keyword>
<keyword evidence="12" id="KW-0007">Acetylation</keyword>
<dbReference type="GO" id="GO:0009507">
    <property type="term" value="C:chloroplast"/>
    <property type="evidence" value="ECO:0007669"/>
    <property type="project" value="UniProtKB-SubCell"/>
</dbReference>
<dbReference type="InterPro" id="IPR006236">
    <property type="entry name" value="PGDH"/>
</dbReference>
<dbReference type="STRING" id="105231.A0A1Y1IPH2"/>
<keyword evidence="14 17" id="KW-0520">NAD</keyword>
<evidence type="ECO:0000256" key="6">
    <source>
        <dbReference type="ARBA" id="ARBA00021582"/>
    </source>
</evidence>
<comment type="pathway">
    <text evidence="2 17">Amino-acid biosynthesis; L-serine biosynthesis; L-serine from 3-phospho-D-glycerate: step 1/3.</text>
</comment>
<dbReference type="GO" id="GO:0051287">
    <property type="term" value="F:NAD binding"/>
    <property type="evidence" value="ECO:0007669"/>
    <property type="project" value="UniProtKB-UniRule"/>
</dbReference>
<dbReference type="Proteomes" id="UP000054558">
    <property type="component" value="Unassembled WGS sequence"/>
</dbReference>
<dbReference type="PROSITE" id="PS51671">
    <property type="entry name" value="ACT"/>
    <property type="match status" value="1"/>
</dbReference>
<evidence type="ECO:0000259" key="18">
    <source>
        <dbReference type="PROSITE" id="PS51671"/>
    </source>
</evidence>
<dbReference type="NCBIfam" id="TIGR01327">
    <property type="entry name" value="PGDH"/>
    <property type="match status" value="1"/>
</dbReference>
<evidence type="ECO:0000256" key="17">
    <source>
        <dbReference type="RuleBase" id="RU363003"/>
    </source>
</evidence>
<dbReference type="SUPFAM" id="SSF143548">
    <property type="entry name" value="Serine metabolism enzymes domain"/>
    <property type="match status" value="1"/>
</dbReference>
<dbReference type="InterPro" id="IPR045865">
    <property type="entry name" value="ACT-like_dom_sf"/>
</dbReference>
<dbReference type="GO" id="GO:0006564">
    <property type="term" value="P:L-serine biosynthetic process"/>
    <property type="evidence" value="ECO:0007669"/>
    <property type="project" value="UniProtKB-KW"/>
</dbReference>
<sequence length="643" mass="66730">MALTAASLRLAAVDSLAASCKSPSTLSSTSSNVAPLPLSRMQCRPEALPKAFFGQLVIREAVETARKPRGSSIAGAVASAAAAPSSGAAKKGGSVEGKPTILVPEKLGEAGIELLRQYANVDLAYNLTPEELLAKVSLVDALIVRSATKVTREVFEAANGRLKVVGRAGVGIDNVDLQAATEVGCLVVNAPTANTVAAAEHGIALLAALSRNVAQANASMKAGKWARNKYVGVSLVDKTLAVMGFGKVGSEVARRAKGLGMKVIAHDPYAPADRARAIGVDLVSFDEALAAGDFFSLHMPLTPTTDKLFNDETFAKMKRGARIINVARGGVIDEPALVRALDSGIVSQAALDVFTKEPPPADDPLVMRDDVVVTPHLGASTTEAQEGVAVEIAEAVIGALQGELAATAVNAPMVPAEVLSELQPYVSLADRLGRIAVQLVSGGAGVKDVRVTYRTGRSADDLDTRLLRAMITKGLIEPVSSAFINLVNADYTAKQRGLRISEVKESTDGGEGESGAPLESIQIDISNVESKFASATGQPGHITVVGAVKGGVAYLTKIGSFNMDIALEGSVVLCRQQDQPGMIGSVGTIFGKSNINVSFMSVGRTGPRQQAVMAIGVDDEPAKEVLNEIASLPAISELAYIKL</sequence>
<dbReference type="SMART" id="SM00997">
    <property type="entry name" value="AdoHcyase_NAD"/>
    <property type="match status" value="1"/>
</dbReference>
<dbReference type="CDD" id="cd12173">
    <property type="entry name" value="PGDH_4"/>
    <property type="match status" value="1"/>
</dbReference>
<keyword evidence="8" id="KW-0597">Phosphoprotein</keyword>
<protein>
    <recommendedName>
        <fullName evidence="6 17">D-3-phosphoglycerate dehydrogenase</fullName>
        <ecNumber evidence="5 17">1.1.1.95</ecNumber>
    </recommendedName>
</protein>
<keyword evidence="11" id="KW-0809">Transit peptide</keyword>
<dbReference type="FunFam" id="3.40.50.720:FF:000616">
    <property type="entry name" value="D-3-phosphoglycerate dehydrogenase 2 chloroplastic"/>
    <property type="match status" value="1"/>
</dbReference>
<evidence type="ECO:0000256" key="14">
    <source>
        <dbReference type="ARBA" id="ARBA00023027"/>
    </source>
</evidence>
<evidence type="ECO:0000256" key="4">
    <source>
        <dbReference type="ARBA" id="ARBA00011881"/>
    </source>
</evidence>
<comment type="catalytic activity">
    <reaction evidence="16 17">
        <text>(2R)-3-phosphoglycerate + NAD(+) = 3-phosphooxypyruvate + NADH + H(+)</text>
        <dbReference type="Rhea" id="RHEA:12641"/>
        <dbReference type="ChEBI" id="CHEBI:15378"/>
        <dbReference type="ChEBI" id="CHEBI:18110"/>
        <dbReference type="ChEBI" id="CHEBI:57540"/>
        <dbReference type="ChEBI" id="CHEBI:57945"/>
        <dbReference type="ChEBI" id="CHEBI:58272"/>
        <dbReference type="EC" id="1.1.1.95"/>
    </reaction>
</comment>
<dbReference type="FunFam" id="3.30.70.260:FF:000008">
    <property type="entry name" value="D-3-phosphoglycerate dehydrogenase, chloroplastic"/>
    <property type="match status" value="1"/>
</dbReference>
<evidence type="ECO:0000256" key="3">
    <source>
        <dbReference type="ARBA" id="ARBA00005854"/>
    </source>
</evidence>
<reference evidence="19 20" key="1">
    <citation type="journal article" date="2014" name="Nat. Commun.">
        <title>Klebsormidium flaccidum genome reveals primary factors for plant terrestrial adaptation.</title>
        <authorList>
            <person name="Hori K."/>
            <person name="Maruyama F."/>
            <person name="Fujisawa T."/>
            <person name="Togashi T."/>
            <person name="Yamamoto N."/>
            <person name="Seo M."/>
            <person name="Sato S."/>
            <person name="Yamada T."/>
            <person name="Mori H."/>
            <person name="Tajima N."/>
            <person name="Moriyama T."/>
            <person name="Ikeuchi M."/>
            <person name="Watanabe M."/>
            <person name="Wada H."/>
            <person name="Kobayashi K."/>
            <person name="Saito M."/>
            <person name="Masuda T."/>
            <person name="Sasaki-Sekimoto Y."/>
            <person name="Mashiguchi K."/>
            <person name="Awai K."/>
            <person name="Shimojima M."/>
            <person name="Masuda S."/>
            <person name="Iwai M."/>
            <person name="Nobusawa T."/>
            <person name="Narise T."/>
            <person name="Kondo S."/>
            <person name="Saito H."/>
            <person name="Sato R."/>
            <person name="Murakawa M."/>
            <person name="Ihara Y."/>
            <person name="Oshima-Yamada Y."/>
            <person name="Ohtaka K."/>
            <person name="Satoh M."/>
            <person name="Sonobe K."/>
            <person name="Ishii M."/>
            <person name="Ohtani R."/>
            <person name="Kanamori-Sato M."/>
            <person name="Honoki R."/>
            <person name="Miyazaki D."/>
            <person name="Mochizuki H."/>
            <person name="Umetsu J."/>
            <person name="Higashi K."/>
            <person name="Shibata D."/>
            <person name="Kamiya Y."/>
            <person name="Sato N."/>
            <person name="Nakamura Y."/>
            <person name="Tabata S."/>
            <person name="Ida S."/>
            <person name="Kurokawa K."/>
            <person name="Ohta H."/>
        </authorList>
    </citation>
    <scope>NUCLEOTIDE SEQUENCE [LARGE SCALE GENOMIC DNA]</scope>
    <source>
        <strain evidence="19 20">NIES-2285</strain>
    </source>
</reference>
<dbReference type="CDD" id="cd04902">
    <property type="entry name" value="ACT_3PGDH-xct"/>
    <property type="match status" value="1"/>
</dbReference>
<dbReference type="AlphaFoldDB" id="A0A1Y1IPH2"/>
<dbReference type="FunFam" id="3.30.1330.90:FF:000003">
    <property type="entry name" value="D-3-phosphoglycerate dehydrogenase"/>
    <property type="match status" value="1"/>
</dbReference>
<keyword evidence="10" id="KW-0934">Plastid</keyword>
<evidence type="ECO:0000256" key="8">
    <source>
        <dbReference type="ARBA" id="ARBA00022553"/>
    </source>
</evidence>
<dbReference type="InterPro" id="IPR045626">
    <property type="entry name" value="PGDH_ASB_dom"/>
</dbReference>
<dbReference type="Pfam" id="PF19304">
    <property type="entry name" value="PGDH_inter"/>
    <property type="match status" value="1"/>
</dbReference>
<dbReference type="InterPro" id="IPR029752">
    <property type="entry name" value="D-isomer_DH_CS1"/>
</dbReference>
<dbReference type="InterPro" id="IPR002912">
    <property type="entry name" value="ACT_dom"/>
</dbReference>
<comment type="subcellular location">
    <subcellularLocation>
        <location evidence="1">Plastid</location>
        <location evidence="1">Chloroplast</location>
    </subcellularLocation>
</comment>
<proteinExistence type="inferred from homology"/>
<evidence type="ECO:0000256" key="12">
    <source>
        <dbReference type="ARBA" id="ARBA00022990"/>
    </source>
</evidence>
<organism evidence="19 20">
    <name type="scientific">Klebsormidium nitens</name>
    <name type="common">Green alga</name>
    <name type="synonym">Ulothrix nitens</name>
    <dbReference type="NCBI Taxonomy" id="105231"/>
    <lineage>
        <taxon>Eukaryota</taxon>
        <taxon>Viridiplantae</taxon>
        <taxon>Streptophyta</taxon>
        <taxon>Klebsormidiophyceae</taxon>
        <taxon>Klebsormidiales</taxon>
        <taxon>Klebsormidiaceae</taxon>
        <taxon>Klebsormidium</taxon>
    </lineage>
</organism>
<evidence type="ECO:0000313" key="20">
    <source>
        <dbReference type="Proteomes" id="UP000054558"/>
    </source>
</evidence>
<dbReference type="InterPro" id="IPR036291">
    <property type="entry name" value="NAD(P)-bd_dom_sf"/>
</dbReference>
<dbReference type="Pfam" id="PF01842">
    <property type="entry name" value="ACT"/>
    <property type="match status" value="1"/>
</dbReference>
<dbReference type="GO" id="GO:0004617">
    <property type="term" value="F:phosphoglycerate dehydrogenase activity"/>
    <property type="evidence" value="ECO:0000318"/>
    <property type="project" value="GO_Central"/>
</dbReference>
<dbReference type="InterPro" id="IPR006140">
    <property type="entry name" value="D-isomer_DH_NAD-bd"/>
</dbReference>
<evidence type="ECO:0000256" key="2">
    <source>
        <dbReference type="ARBA" id="ARBA00005216"/>
    </source>
</evidence>
<keyword evidence="9 17" id="KW-0028">Amino-acid biosynthesis</keyword>
<keyword evidence="13 17" id="KW-0560">Oxidoreductase</keyword>
<dbReference type="PANTHER" id="PTHR42938">
    <property type="entry name" value="FORMATE DEHYDROGENASE 1"/>
    <property type="match status" value="1"/>
</dbReference>
<dbReference type="UniPathway" id="UPA00135">
    <property type="reaction ID" value="UER00196"/>
</dbReference>
<dbReference type="OMA" id="NIAGMQV"/>
<comment type="subunit">
    <text evidence="4">Homotetramer.</text>
</comment>
<dbReference type="Pfam" id="PF00389">
    <property type="entry name" value="2-Hacid_dh"/>
    <property type="match status" value="1"/>
</dbReference>
<dbReference type="PROSITE" id="PS00671">
    <property type="entry name" value="D_2_HYDROXYACID_DH_3"/>
    <property type="match status" value="1"/>
</dbReference>
<keyword evidence="7" id="KW-0150">Chloroplast</keyword>
<dbReference type="SUPFAM" id="SSF52283">
    <property type="entry name" value="Formate/glycerate dehydrogenase catalytic domain-like"/>
    <property type="match status" value="1"/>
</dbReference>
<dbReference type="PROSITE" id="PS00065">
    <property type="entry name" value="D_2_HYDROXYACID_DH_1"/>
    <property type="match status" value="1"/>
</dbReference>
<feature type="domain" description="ACT" evidence="18">
    <location>
        <begin position="571"/>
        <end position="643"/>
    </location>
</feature>
<dbReference type="EMBL" id="DF237600">
    <property type="protein sequence ID" value="GAQ90517.1"/>
    <property type="molecule type" value="Genomic_DNA"/>
</dbReference>
<dbReference type="InterPro" id="IPR006139">
    <property type="entry name" value="D-isomer_2_OHA_DH_cat_dom"/>
</dbReference>
<accession>A0A1Y1IPH2</accession>
<dbReference type="SUPFAM" id="SSF51735">
    <property type="entry name" value="NAD(P)-binding Rossmann-fold domains"/>
    <property type="match status" value="1"/>
</dbReference>
<dbReference type="PANTHER" id="PTHR42938:SF22">
    <property type="entry name" value="D-3-PHOSPHOGLYCERATE DEHYDROGENASE"/>
    <property type="match status" value="1"/>
</dbReference>
<evidence type="ECO:0000256" key="16">
    <source>
        <dbReference type="ARBA" id="ARBA00048731"/>
    </source>
</evidence>
<evidence type="ECO:0000256" key="15">
    <source>
        <dbReference type="ARBA" id="ARBA00023299"/>
    </source>
</evidence>
<dbReference type="InterPro" id="IPR029009">
    <property type="entry name" value="ASB_dom_sf"/>
</dbReference>
<keyword evidence="15 17" id="KW-0718">Serine biosynthesis</keyword>
<gene>
    <name evidence="19" type="ORF">KFL_006510010</name>
</gene>
<evidence type="ECO:0000256" key="11">
    <source>
        <dbReference type="ARBA" id="ARBA00022946"/>
    </source>
</evidence>
<evidence type="ECO:0000256" key="13">
    <source>
        <dbReference type="ARBA" id="ARBA00023002"/>
    </source>
</evidence>
<dbReference type="Pfam" id="PF02826">
    <property type="entry name" value="2-Hacid_dh_C"/>
    <property type="match status" value="1"/>
</dbReference>
<name>A0A1Y1IPH2_KLENI</name>
<dbReference type="FunFam" id="3.40.50.720:FF:000021">
    <property type="entry name" value="D-3-phosphoglycerate dehydrogenase"/>
    <property type="match status" value="1"/>
</dbReference>
<dbReference type="SUPFAM" id="SSF55021">
    <property type="entry name" value="ACT-like"/>
    <property type="match status" value="1"/>
</dbReference>
<dbReference type="Gene3D" id="3.30.1330.90">
    <property type="entry name" value="D-3-phosphoglycerate dehydrogenase, domain 3"/>
    <property type="match status" value="1"/>
</dbReference>
<evidence type="ECO:0000313" key="19">
    <source>
        <dbReference type="EMBL" id="GAQ90517.1"/>
    </source>
</evidence>
<dbReference type="InterPro" id="IPR029753">
    <property type="entry name" value="D-isomer_DH_CS"/>
</dbReference>
<evidence type="ECO:0000256" key="9">
    <source>
        <dbReference type="ARBA" id="ARBA00022605"/>
    </source>
</evidence>
<dbReference type="Gene3D" id="3.30.70.260">
    <property type="match status" value="1"/>
</dbReference>
<dbReference type="EC" id="1.1.1.95" evidence="5 17"/>
<evidence type="ECO:0000256" key="1">
    <source>
        <dbReference type="ARBA" id="ARBA00004229"/>
    </source>
</evidence>
<evidence type="ECO:0000256" key="5">
    <source>
        <dbReference type="ARBA" id="ARBA00013143"/>
    </source>
</evidence>
<comment type="similarity">
    <text evidence="3 17">Belongs to the D-isomer specific 2-hydroxyacid dehydrogenase family.</text>
</comment>
<evidence type="ECO:0000256" key="7">
    <source>
        <dbReference type="ARBA" id="ARBA00022528"/>
    </source>
</evidence>